<evidence type="ECO:0000313" key="3">
    <source>
        <dbReference type="Proteomes" id="UP001454036"/>
    </source>
</evidence>
<reference evidence="2 3" key="1">
    <citation type="submission" date="2024-01" db="EMBL/GenBank/DDBJ databases">
        <title>The complete chloroplast genome sequence of Lithospermum erythrorhizon: insights into the phylogenetic relationship among Boraginaceae species and the maternal lineages of purple gromwells.</title>
        <authorList>
            <person name="Okada T."/>
            <person name="Watanabe K."/>
        </authorList>
    </citation>
    <scope>NUCLEOTIDE SEQUENCE [LARGE SCALE GENOMIC DNA]</scope>
</reference>
<feature type="compositionally biased region" description="Basic and acidic residues" evidence="1">
    <location>
        <begin position="29"/>
        <end position="45"/>
    </location>
</feature>
<dbReference type="AlphaFoldDB" id="A0AAV3PAC3"/>
<organism evidence="2 3">
    <name type="scientific">Lithospermum erythrorhizon</name>
    <name type="common">Purple gromwell</name>
    <name type="synonym">Lithospermum officinale var. erythrorhizon</name>
    <dbReference type="NCBI Taxonomy" id="34254"/>
    <lineage>
        <taxon>Eukaryota</taxon>
        <taxon>Viridiplantae</taxon>
        <taxon>Streptophyta</taxon>
        <taxon>Embryophyta</taxon>
        <taxon>Tracheophyta</taxon>
        <taxon>Spermatophyta</taxon>
        <taxon>Magnoliopsida</taxon>
        <taxon>eudicotyledons</taxon>
        <taxon>Gunneridae</taxon>
        <taxon>Pentapetalae</taxon>
        <taxon>asterids</taxon>
        <taxon>lamiids</taxon>
        <taxon>Boraginales</taxon>
        <taxon>Boraginaceae</taxon>
        <taxon>Boraginoideae</taxon>
        <taxon>Lithospermeae</taxon>
        <taxon>Lithospermum</taxon>
    </lineage>
</organism>
<keyword evidence="3" id="KW-1185">Reference proteome</keyword>
<dbReference type="Proteomes" id="UP001454036">
    <property type="component" value="Unassembled WGS sequence"/>
</dbReference>
<feature type="compositionally biased region" description="Polar residues" evidence="1">
    <location>
        <begin position="1"/>
        <end position="11"/>
    </location>
</feature>
<comment type="caution">
    <text evidence="2">The sequence shown here is derived from an EMBL/GenBank/DDBJ whole genome shotgun (WGS) entry which is preliminary data.</text>
</comment>
<dbReference type="EMBL" id="BAABME010001268">
    <property type="protein sequence ID" value="GAA0148619.1"/>
    <property type="molecule type" value="Genomic_DNA"/>
</dbReference>
<proteinExistence type="predicted"/>
<gene>
    <name evidence="2" type="ORF">LIER_08009</name>
</gene>
<evidence type="ECO:0000256" key="1">
    <source>
        <dbReference type="SAM" id="MobiDB-lite"/>
    </source>
</evidence>
<feature type="region of interest" description="Disordered" evidence="1">
    <location>
        <begin position="1"/>
        <end position="56"/>
    </location>
</feature>
<evidence type="ECO:0000313" key="2">
    <source>
        <dbReference type="EMBL" id="GAA0148619.1"/>
    </source>
</evidence>
<accession>A0AAV3PAC3</accession>
<name>A0AAV3PAC3_LITER</name>
<protein>
    <submittedName>
        <fullName evidence="2">Uncharacterized protein</fullName>
    </submittedName>
</protein>
<sequence>MGSYDSHNSIDLQRHGPRPSMVADSAETAEEKFQCRGAERQRDHPSPSTYYSESDDDKCIQRTKWIMFKQHEKESYFEESIKEDRRHQGGKSYLIIVIMILRRTIQSGRHACLLMYVNLCGLQLVPFEDAMNSIGCMS</sequence>